<sequence>MNHSTHADDRTVWHKPWRKILSVVAAAAITVVGVHVVHSHYLPAAFADPAASVSHGDKYATGVRISGTAGRKIPFDQARDLKENERFIFNFDWAVGTHERPKPGDTMTITLPEWMLSDVSNQSVKDANGYTNCVVTAKSTEVVCTFSEAVATANLMNLRGSFQAELTAQGGKSSSPIIWGGEVNAYKRITGKDSGVVEKAPIVGAKVDGTEVKKGGVVASEHTHQGQTYLQVLWTVELPPAVVGNEIKVKDQLQPLNIEDPDTGKTIELPQFLPPGHIGGGRFTVMRRDHPDRPGDWSDHDGALCQPGGDYHKFDLDCGKKVAVANWANGAIENGDHRETEVFTLDGVPGEHNWDKSTNFTLTMSSPKEGAAYRISFYTWIPKHPAIKGDQGVNNPKLHNTVVINDKEENQPAGAASIRAIFSSEAFADLTKTRIIVRKEVEGPAGVESDVESFPLVLTQDNKADQACNVTVNQPCVLDIEANTRARIVENAVAQSQHQWQPGVFTLPASQIGKNTTYDIQPNQLNITNGAPGEAITFILTNRFTAAAAEGKFKVRKQVNKPNGLDLAQAFNFNFRCEKGTDVDPILGNFTIPATGGEYTSDRIPAGFECTIIEDTTVTRNEAEGKNHTHAVDEESKVVTIEAGQDKQVEFTNTYSPVATGFLAVQKNARGLSQGATLQTVNVSFTCNRDSKSQGDQQFVANTPKIVPITVGGQAQQVGEFYVGTVCTFDEVEDSAKVADHTGPEVSYMPGTQRIEIGEGQGESNTAVITNTYTPVNFGVLKVKKTASVAGATTAELPAEIPANVTVKLRCDKPSRAGKYTANTDFAVEVPQNGAEVSVDEGFAHGTSCAYVSEEGAGHANYQLATQASQAVTIGADADANRITVTNTYTPKTNTFTVVKNVQKPAELNLTKPFRFTYTCNGSGGEETGELEIPVAGGRVETKPFAVGTECTITEQVDETAAEAKAANHIHQVDQPSQQVTIKVNQKVEAAFTNTYREEEKGTLYVNKAVAGLAPGAELESVTVAVTCDRDSVSTGEKALSKDVVKNIQVSPKAAAVNVGEFYAGTQCRFEEVADSANVDNHATPAVTYNPANQIVSVQPGDQPDRNRMDITNTYTENPKGVLFVKKDAVGVAQGVTAPTVTVDISCNAPLVGETAALKRTVQLVPGAEATRIGEFYAGAACTVVEQADTAQLAEHKGPVVSYEPAGGAITVKPGATSQENLVTVTNNYTEVLFGALRIKKNTTVAGIEGAQVPQSAQATVTAKVTCDRDSRKGKYVRNRAFDVPVEQNGPVVVVDEEFEHGTVCSVSEEIGAEAQAYTPKVSIDRAVTIGADEAQNLITISNTYEPQQGSFTVIKRVDDVAGALPAGTSFHFDYTCVHPQFAELNKSGTLTIQGAGQAVVDGLSQGMTCTVVEKDAGIDHVEWKVTADQQDAQITVADGQPATITFTNTYTVPTGGLSVTKKVVREDALGLGASIAIDPNKEFTFTYTCELPGAQGAGTRANLGEPSRGELKVKAGGTESVTRIVAGSSCLVQEVAESAQVDNATVTLPRPQRVDVDKRGLSTLSMTNTYAATTGSITVHKQLEGSAKGLQHVRDHAFDMNVHCTKEAWKLNKALKVSATTPVTVTDIPAGANCAVTEELAGIQIAGVRVDTDPAAVTNVPVAPVVAGQTTDVTVRNVVTELGRVQIVKTLAGLSAGQGEALEFQVSATWQDKNEHKEHVLRLKANQPVVLPDVPVGTVVKLVETKPADTAFAVWKDPEFILGETSVNDADGAGVVTVAANTFTQPMALELRNTANPPWWWGFVALIPLAGSLIPMVPQPPAPPAGANHPAPPAENGGNAAAKSQAKGQAKQAAGEPQLAATGADVRVLSVLALLLVTSGAVLALRRRNS</sequence>
<feature type="domain" description="DUF5979" evidence="9">
    <location>
        <begin position="1352"/>
        <end position="1452"/>
    </location>
</feature>
<feature type="domain" description="DUF5979" evidence="9">
    <location>
        <begin position="1125"/>
        <end position="1230"/>
    </location>
</feature>
<keyword evidence="7" id="KW-0812">Transmembrane</keyword>
<dbReference type="InterPro" id="IPR011252">
    <property type="entry name" value="Fibrogen-bd_dom1"/>
</dbReference>
<feature type="domain" description="DUF5979" evidence="9">
    <location>
        <begin position="553"/>
        <end position="656"/>
    </location>
</feature>
<organism evidence="10 11">
    <name type="scientific">Corynebacterium felinum</name>
    <dbReference type="NCBI Taxonomy" id="131318"/>
    <lineage>
        <taxon>Bacteria</taxon>
        <taxon>Bacillati</taxon>
        <taxon>Actinomycetota</taxon>
        <taxon>Actinomycetes</taxon>
        <taxon>Mycobacteriales</taxon>
        <taxon>Corynebacteriaceae</taxon>
        <taxon>Corynebacterium</taxon>
    </lineage>
</organism>
<dbReference type="Proteomes" id="UP001183619">
    <property type="component" value="Unassembled WGS sequence"/>
</dbReference>
<evidence type="ECO:0000256" key="6">
    <source>
        <dbReference type="SAM" id="MobiDB-lite"/>
    </source>
</evidence>
<feature type="domain" description="SDR-like Ig" evidence="8">
    <location>
        <begin position="81"/>
        <end position="165"/>
    </location>
</feature>
<keyword evidence="4" id="KW-0732">Signal</keyword>
<feature type="compositionally biased region" description="Low complexity" evidence="6">
    <location>
        <begin position="1826"/>
        <end position="1856"/>
    </location>
</feature>
<keyword evidence="7" id="KW-0472">Membrane</keyword>
<gene>
    <name evidence="10" type="ORF">J2S37_000350</name>
</gene>
<feature type="domain" description="DUF5979" evidence="9">
    <location>
        <begin position="1578"/>
        <end position="1681"/>
    </location>
</feature>
<feature type="domain" description="DUF5979" evidence="9">
    <location>
        <begin position="896"/>
        <end position="996"/>
    </location>
</feature>
<dbReference type="Gene3D" id="2.60.40.1140">
    <property type="entry name" value="Collagen-binding surface protein Cna, B-type domain"/>
    <property type="match status" value="1"/>
</dbReference>
<evidence type="ECO:0000259" key="8">
    <source>
        <dbReference type="Pfam" id="PF17961"/>
    </source>
</evidence>
<reference evidence="10 11" key="1">
    <citation type="submission" date="2023-07" db="EMBL/GenBank/DDBJ databases">
        <title>Sequencing the genomes of 1000 actinobacteria strains.</title>
        <authorList>
            <person name="Klenk H.-P."/>
        </authorList>
    </citation>
    <scope>NUCLEOTIDE SEQUENCE [LARGE SCALE GENOMIC DNA]</scope>
    <source>
        <strain evidence="10 11">DSM 44508</strain>
    </source>
</reference>
<dbReference type="InterPro" id="IPR046022">
    <property type="entry name" value="DUF5979"/>
</dbReference>
<comment type="subcellular location">
    <subcellularLocation>
        <location evidence="1">Secreted</location>
        <location evidence="1">Cell wall</location>
        <topology evidence="1">Peptidoglycan-anchor</topology>
    </subcellularLocation>
</comment>
<dbReference type="Pfam" id="PF17961">
    <property type="entry name" value="Big_8"/>
    <property type="match status" value="1"/>
</dbReference>
<dbReference type="RefSeq" id="WP_277105124.1">
    <property type="nucleotide sequence ID" value="NZ_BAAAJS010000044.1"/>
</dbReference>
<evidence type="ECO:0000313" key="10">
    <source>
        <dbReference type="EMBL" id="MDR7353812.1"/>
    </source>
</evidence>
<feature type="transmembrane region" description="Helical" evidence="7">
    <location>
        <begin position="1867"/>
        <end position="1886"/>
    </location>
</feature>
<dbReference type="InterPro" id="IPR008966">
    <property type="entry name" value="Adhesion_dom_sf"/>
</dbReference>
<evidence type="ECO:0000313" key="11">
    <source>
        <dbReference type="Proteomes" id="UP001183619"/>
    </source>
</evidence>
<feature type="domain" description="DUF5979" evidence="9">
    <location>
        <begin position="1458"/>
        <end position="1572"/>
    </location>
</feature>
<keyword evidence="3" id="KW-0964">Secreted</keyword>
<dbReference type="EMBL" id="JAVDYF010000001">
    <property type="protein sequence ID" value="MDR7353812.1"/>
    <property type="molecule type" value="Genomic_DNA"/>
</dbReference>
<evidence type="ECO:0000256" key="2">
    <source>
        <dbReference type="ARBA" id="ARBA00022512"/>
    </source>
</evidence>
<feature type="domain" description="DUF5979" evidence="9">
    <location>
        <begin position="1686"/>
        <end position="1785"/>
    </location>
</feature>
<feature type="transmembrane region" description="Helical" evidence="7">
    <location>
        <begin position="20"/>
        <end position="38"/>
    </location>
</feature>
<dbReference type="Gene3D" id="2.60.40.1280">
    <property type="match status" value="1"/>
</dbReference>
<evidence type="ECO:0000256" key="4">
    <source>
        <dbReference type="ARBA" id="ARBA00022729"/>
    </source>
</evidence>
<keyword evidence="11" id="KW-1185">Reference proteome</keyword>
<keyword evidence="5" id="KW-0572">Peptidoglycan-anchor</keyword>
<feature type="domain" description="DUF5979" evidence="9">
    <location>
        <begin position="664"/>
        <end position="774"/>
    </location>
</feature>
<proteinExistence type="predicted"/>
<evidence type="ECO:0000256" key="5">
    <source>
        <dbReference type="ARBA" id="ARBA00023088"/>
    </source>
</evidence>
<comment type="caution">
    <text evidence="10">The sequence shown here is derived from an EMBL/GenBank/DDBJ whole genome shotgun (WGS) entry which is preliminary data.</text>
</comment>
<feature type="domain" description="DUF5979" evidence="9">
    <location>
        <begin position="1239"/>
        <end position="1346"/>
    </location>
</feature>
<evidence type="ECO:0000256" key="1">
    <source>
        <dbReference type="ARBA" id="ARBA00004168"/>
    </source>
</evidence>
<protein>
    <recommendedName>
        <fullName evidence="12">T surface-antigen of pili</fullName>
    </recommendedName>
</protein>
<feature type="region of interest" description="Disordered" evidence="6">
    <location>
        <begin position="1821"/>
        <end position="1858"/>
    </location>
</feature>
<feature type="domain" description="DUF5979" evidence="9">
    <location>
        <begin position="1006"/>
        <end position="1116"/>
    </location>
</feature>
<dbReference type="InterPro" id="IPR041171">
    <property type="entry name" value="SDR_Ig"/>
</dbReference>
<evidence type="ECO:0000259" key="9">
    <source>
        <dbReference type="Pfam" id="PF19407"/>
    </source>
</evidence>
<keyword evidence="2" id="KW-0134">Cell wall</keyword>
<evidence type="ECO:0000256" key="7">
    <source>
        <dbReference type="SAM" id="Phobius"/>
    </source>
</evidence>
<dbReference type="SUPFAM" id="SSF49401">
    <property type="entry name" value="Bacterial adhesins"/>
    <property type="match status" value="1"/>
</dbReference>
<name>A0ABU2B5B8_9CORY</name>
<evidence type="ECO:0000256" key="3">
    <source>
        <dbReference type="ARBA" id="ARBA00022525"/>
    </source>
</evidence>
<feature type="domain" description="DUF5979" evidence="9">
    <location>
        <begin position="782"/>
        <end position="890"/>
    </location>
</feature>
<keyword evidence="7" id="KW-1133">Transmembrane helix</keyword>
<dbReference type="Pfam" id="PF19407">
    <property type="entry name" value="DUF5979"/>
    <property type="match status" value="11"/>
</dbReference>
<evidence type="ECO:0008006" key="12">
    <source>
        <dbReference type="Google" id="ProtNLM"/>
    </source>
</evidence>
<accession>A0ABU2B5B8</accession>